<dbReference type="Proteomes" id="UP001387447">
    <property type="component" value="Unassembled WGS sequence"/>
</dbReference>
<protein>
    <submittedName>
        <fullName evidence="1">Uncharacterized protein</fullName>
    </submittedName>
</protein>
<dbReference type="RefSeq" id="WP_257720182.1">
    <property type="nucleotide sequence ID" value="NZ_JBBWYZ010000033.1"/>
</dbReference>
<keyword evidence="2" id="KW-1185">Reference proteome</keyword>
<gene>
    <name evidence="1" type="ORF">AAEJ74_27130</name>
</gene>
<dbReference type="EMBL" id="JBBWYZ010000033">
    <property type="protein sequence ID" value="MEK9515194.1"/>
    <property type="molecule type" value="Genomic_DNA"/>
</dbReference>
<comment type="caution">
    <text evidence="1">The sequence shown here is derived from an EMBL/GenBank/DDBJ whole genome shotgun (WGS) entry which is preliminary data.</text>
</comment>
<organism evidence="1 2">
    <name type="scientific">Limnospira fusiformis PMC 851.14</name>
    <dbReference type="NCBI Taxonomy" id="2219512"/>
    <lineage>
        <taxon>Bacteria</taxon>
        <taxon>Bacillati</taxon>
        <taxon>Cyanobacteriota</taxon>
        <taxon>Cyanophyceae</taxon>
        <taxon>Oscillatoriophycideae</taxon>
        <taxon>Oscillatoriales</taxon>
        <taxon>Sirenicapillariaceae</taxon>
        <taxon>Limnospira</taxon>
    </lineage>
</organism>
<proteinExistence type="predicted"/>
<accession>A0ABU9ET95</accession>
<evidence type="ECO:0000313" key="2">
    <source>
        <dbReference type="Proteomes" id="UP001387447"/>
    </source>
</evidence>
<name>A0ABU9ET95_LIMFS</name>
<reference evidence="1 2" key="1">
    <citation type="journal article" date="2024" name="Front. Microbiol.">
        <title>Transcriptomic insights into the dominance of two phototrophs throughout the water column of a tropical hypersaline-alkaline crater lake (Dziani Dzaha, Mayotte).</title>
        <authorList>
            <person name="Duperron S."/>
            <person name="Halary S."/>
            <person name="Bouly J.-P."/>
            <person name="Roussel T."/>
            <person name="Hugoni M."/>
            <person name="Bruto M."/>
            <person name="Oger P."/>
            <person name="Duval C."/>
            <person name="Woo A."/>
            <person name="Jezequiel D."/>
            <person name="Ader M."/>
            <person name="Leboulanger C."/>
            <person name="Agogue H."/>
            <person name="Grossi V."/>
            <person name="Trousselier M."/>
            <person name="Bernard C."/>
        </authorList>
    </citation>
    <scope>NUCLEOTIDE SEQUENCE [LARGE SCALE GENOMIC DNA]</scope>
    <source>
        <strain evidence="1 2">PMC 851.14</strain>
    </source>
</reference>
<sequence>MIYTRPFPAAVLNRWCDRIPDGFGKKSANRLNPPISPRARLF</sequence>
<evidence type="ECO:0000313" key="1">
    <source>
        <dbReference type="EMBL" id="MEK9515194.1"/>
    </source>
</evidence>